<evidence type="ECO:0000313" key="3">
    <source>
        <dbReference type="EnsemblMetazoa" id="PPA26846.1"/>
    </source>
</evidence>
<evidence type="ECO:0000256" key="1">
    <source>
        <dbReference type="ARBA" id="ARBA00022441"/>
    </source>
</evidence>
<dbReference type="GO" id="GO:0005737">
    <property type="term" value="C:cytoplasm"/>
    <property type="evidence" value="ECO:0000318"/>
    <property type="project" value="GO_Central"/>
</dbReference>
<dbReference type="PROSITE" id="PS50097">
    <property type="entry name" value="BTB"/>
    <property type="match status" value="1"/>
</dbReference>
<dbReference type="Gene3D" id="1.25.40.420">
    <property type="match status" value="1"/>
</dbReference>
<dbReference type="GO" id="GO:0005524">
    <property type="term" value="F:ATP binding"/>
    <property type="evidence" value="ECO:0007669"/>
    <property type="project" value="InterPro"/>
</dbReference>
<dbReference type="InterPro" id="IPR011545">
    <property type="entry name" value="DEAD/DEAH_box_helicase_dom"/>
</dbReference>
<dbReference type="GO" id="GO:0003676">
    <property type="term" value="F:nucleic acid binding"/>
    <property type="evidence" value="ECO:0007669"/>
    <property type="project" value="InterPro"/>
</dbReference>
<dbReference type="GO" id="GO:0043161">
    <property type="term" value="P:proteasome-mediated ubiquitin-dependent protein catabolic process"/>
    <property type="evidence" value="ECO:0000318"/>
    <property type="project" value="GO_Central"/>
</dbReference>
<dbReference type="SUPFAM" id="SSF117281">
    <property type="entry name" value="Kelch motif"/>
    <property type="match status" value="1"/>
</dbReference>
<proteinExistence type="predicted"/>
<dbReference type="SMART" id="SM00487">
    <property type="entry name" value="DEXDc"/>
    <property type="match status" value="1"/>
</dbReference>
<evidence type="ECO:0000256" key="2">
    <source>
        <dbReference type="ARBA" id="ARBA00022737"/>
    </source>
</evidence>
<dbReference type="InterPro" id="IPR006652">
    <property type="entry name" value="Kelch_1"/>
</dbReference>
<dbReference type="PROSITE" id="PS51192">
    <property type="entry name" value="HELICASE_ATP_BIND_1"/>
    <property type="match status" value="1"/>
</dbReference>
<dbReference type="Gene3D" id="2.120.10.80">
    <property type="entry name" value="Kelch-type beta propeller"/>
    <property type="match status" value="1"/>
</dbReference>
<accession>A0A8R1YQQ9</accession>
<organism evidence="3 4">
    <name type="scientific">Pristionchus pacificus</name>
    <name type="common">Parasitic nematode worm</name>
    <dbReference type="NCBI Taxonomy" id="54126"/>
    <lineage>
        <taxon>Eukaryota</taxon>
        <taxon>Metazoa</taxon>
        <taxon>Ecdysozoa</taxon>
        <taxon>Nematoda</taxon>
        <taxon>Chromadorea</taxon>
        <taxon>Rhabditida</taxon>
        <taxon>Rhabditina</taxon>
        <taxon>Diplogasteromorpha</taxon>
        <taxon>Diplogasteroidea</taxon>
        <taxon>Neodiplogasteridae</taxon>
        <taxon>Pristionchus</taxon>
    </lineage>
</organism>
<name>A0A2A6BF45_PRIPA</name>
<gene>
    <name evidence="3" type="primary">WBGene00116400</name>
</gene>
<dbReference type="PANTHER" id="PTHR45632">
    <property type="entry name" value="LD33804P"/>
    <property type="match status" value="1"/>
</dbReference>
<dbReference type="Gene3D" id="3.40.50.300">
    <property type="entry name" value="P-loop containing nucleotide triphosphate hydrolases"/>
    <property type="match status" value="1"/>
</dbReference>
<dbReference type="SMART" id="SM00612">
    <property type="entry name" value="Kelch"/>
    <property type="match status" value="6"/>
</dbReference>
<dbReference type="InterPro" id="IPR015915">
    <property type="entry name" value="Kelch-typ_b-propeller"/>
</dbReference>
<dbReference type="InterPro" id="IPR000210">
    <property type="entry name" value="BTB/POZ_dom"/>
</dbReference>
<dbReference type="Pfam" id="PF00270">
    <property type="entry name" value="DEAD"/>
    <property type="match status" value="1"/>
</dbReference>
<evidence type="ECO:0000313" key="4">
    <source>
        <dbReference type="Proteomes" id="UP000005239"/>
    </source>
</evidence>
<dbReference type="Gene3D" id="3.30.710.10">
    <property type="entry name" value="Potassium Channel Kv1.1, Chain A"/>
    <property type="match status" value="1"/>
</dbReference>
<keyword evidence="4" id="KW-1185">Reference proteome</keyword>
<dbReference type="GO" id="GO:0031463">
    <property type="term" value="C:Cul3-RING ubiquitin ligase complex"/>
    <property type="evidence" value="ECO:0000318"/>
    <property type="project" value="GO_Central"/>
</dbReference>
<dbReference type="InterPro" id="IPR011705">
    <property type="entry name" value="BACK"/>
</dbReference>
<dbReference type="InterPro" id="IPR027417">
    <property type="entry name" value="P-loop_NTPase"/>
</dbReference>
<keyword evidence="2" id="KW-0677">Repeat</keyword>
<dbReference type="SUPFAM" id="SSF54695">
    <property type="entry name" value="POZ domain"/>
    <property type="match status" value="1"/>
</dbReference>
<dbReference type="InterPro" id="IPR011333">
    <property type="entry name" value="SKP1/BTB/POZ_sf"/>
</dbReference>
<dbReference type="PANTHER" id="PTHR45632:SF26">
    <property type="entry name" value="BTB DOMAIN-CONTAINING PROTEIN"/>
    <property type="match status" value="1"/>
</dbReference>
<accession>A0A2A6BF45</accession>
<dbReference type="Pfam" id="PF07707">
    <property type="entry name" value="BACK"/>
    <property type="match status" value="1"/>
</dbReference>
<dbReference type="Proteomes" id="UP000005239">
    <property type="component" value="Unassembled WGS sequence"/>
</dbReference>
<dbReference type="InterPro" id="IPR014001">
    <property type="entry name" value="Helicase_ATP-bd"/>
</dbReference>
<dbReference type="SMART" id="SM00875">
    <property type="entry name" value="BACK"/>
    <property type="match status" value="1"/>
</dbReference>
<dbReference type="SUPFAM" id="SSF52540">
    <property type="entry name" value="P-loop containing nucleoside triphosphate hydrolases"/>
    <property type="match status" value="1"/>
</dbReference>
<dbReference type="Pfam" id="PF00651">
    <property type="entry name" value="BTB"/>
    <property type="match status" value="1"/>
</dbReference>
<reference evidence="3" key="2">
    <citation type="submission" date="2022-06" db="UniProtKB">
        <authorList>
            <consortium name="EnsemblMetazoa"/>
        </authorList>
    </citation>
    <scope>IDENTIFICATION</scope>
    <source>
        <strain evidence="3">PS312</strain>
    </source>
</reference>
<dbReference type="AlphaFoldDB" id="A0A2A6BF45"/>
<dbReference type="EnsemblMetazoa" id="PPA26846.1">
    <property type="protein sequence ID" value="PPA26846.1"/>
    <property type="gene ID" value="WBGene00116400"/>
</dbReference>
<sequence>MSDLIMDRESFPVFKTCGISISLSGADLPESVRIFHPLREELCGYAKLRREGNQFDIEIIMGEKRLKLHKNLLIDRIPFFSSIFTSNMIEHESREINLSTVSCGKVRYRYCREHSELCLHGTSEYLGEHCSEFNDGSYLLSALDECAVFLKRRINIDNALPMLLFCRSIKYKKIEDVVLRFIDKNFVPISLTRNFFELSIEALVSILQRDSLNVDNEIRVFEAVVRWVRNRTDRKQHSLGLLICVRCTLLPENNISDFIQKTDWVMENPDCMTHVEKAKAFNQTKEQEYLLSGAKISTRVCDDAHNLIFAIGYKSMQIYDPSTNKWTKSTSAKKLRTLNTATVADQKIYRINGLTSHTDDCEFLDTATNEWKLVPGNYNKRKQGATAVINGIIYVIGGVLPNSSIIQTSMEAYNPVSQEWKSLAPMRENRVCPAVCVLNGKLYVFGGHGNTGDLSDGECYDPENNRWDSIRSMNHKRCAFSAAAFNGQIYVVGGYDGSDILQDVDRYDPVTDSWTSLKNMNYGRALASLVVSCGKIFAVGGLSQVKPSHILHNALPSVEMYHPETDSWEMRTPMDESSLEVGALIIPVSLPSPIANLEGNFFHFLLKPELVRAVDDCKFLHPTEVQHCCLFPANLGENVICQSSGLGKSTSYVISTLHQLNPIDGEVSILVICPTRELAAQIGKEYERFSKYLSEIKIHVYCDDVPNKKKRKGKCCEKPIIPHIVIGTPALIHSQVKSGQLKLDRIKQLVIDKCDRITGDFKQRTLVNAICKSTPQKKQIMMFSSVLHLNLGRSCQKFIRNGYFE</sequence>
<keyword evidence="1" id="KW-0880">Kelch repeat</keyword>
<dbReference type="Pfam" id="PF24681">
    <property type="entry name" value="Kelch_KLHDC2_KLHL20_DRC7"/>
    <property type="match status" value="1"/>
</dbReference>
<protein>
    <submittedName>
        <fullName evidence="3">RNA helicase</fullName>
    </submittedName>
</protein>
<dbReference type="Pfam" id="PF01344">
    <property type="entry name" value="Kelch_1"/>
    <property type="match status" value="1"/>
</dbReference>
<dbReference type="GO" id="GO:1990756">
    <property type="term" value="F:ubiquitin-like ligase-substrate adaptor activity"/>
    <property type="evidence" value="ECO:0000318"/>
    <property type="project" value="GO_Central"/>
</dbReference>
<reference evidence="4" key="1">
    <citation type="journal article" date="2008" name="Nat. Genet.">
        <title>The Pristionchus pacificus genome provides a unique perspective on nematode lifestyle and parasitism.</title>
        <authorList>
            <person name="Dieterich C."/>
            <person name="Clifton S.W."/>
            <person name="Schuster L.N."/>
            <person name="Chinwalla A."/>
            <person name="Delehaunty K."/>
            <person name="Dinkelacker I."/>
            <person name="Fulton L."/>
            <person name="Fulton R."/>
            <person name="Godfrey J."/>
            <person name="Minx P."/>
            <person name="Mitreva M."/>
            <person name="Roeseler W."/>
            <person name="Tian H."/>
            <person name="Witte H."/>
            <person name="Yang S.P."/>
            <person name="Wilson R.K."/>
            <person name="Sommer R.J."/>
        </authorList>
    </citation>
    <scope>NUCLEOTIDE SEQUENCE [LARGE SCALE GENOMIC DNA]</scope>
    <source>
        <strain evidence="4">PS312</strain>
    </source>
</reference>